<dbReference type="PROSITE" id="PS50977">
    <property type="entry name" value="HTH_TETR_2"/>
    <property type="match status" value="1"/>
</dbReference>
<sequence length="188" mass="20394">MSADDRAPTRRLPRAQRREQILAAATEALSRNGFSATSLDDIAAEAGISRMILYRHFESKHDLCRAVLDRAADHLLTGSEVEVGAASVRALVAWAAANPAAFRVLFQQAAHDPEFAAHPEKLRAAMVAEVHARITEDIPETPWTQWAARLATTASLDAISTWLDVGAPDPHRAADRITSVIESVIATL</sequence>
<dbReference type="Gene3D" id="1.10.357.10">
    <property type="entry name" value="Tetracycline Repressor, domain 2"/>
    <property type="match status" value="1"/>
</dbReference>
<feature type="DNA-binding region" description="H-T-H motif" evidence="4">
    <location>
        <begin position="38"/>
        <end position="57"/>
    </location>
</feature>
<dbReference type="InterPro" id="IPR036271">
    <property type="entry name" value="Tet_transcr_reg_TetR-rel_C_sf"/>
</dbReference>
<dbReference type="RefSeq" id="WP_185003070.1">
    <property type="nucleotide sequence ID" value="NZ_BAAAUI010000055.1"/>
</dbReference>
<dbReference type="PANTHER" id="PTHR30055">
    <property type="entry name" value="HTH-TYPE TRANSCRIPTIONAL REGULATOR RUTR"/>
    <property type="match status" value="1"/>
</dbReference>
<proteinExistence type="predicted"/>
<name>A0A7W7FVT2_9PSEU</name>
<dbReference type="FunFam" id="1.10.10.60:FF:000141">
    <property type="entry name" value="TetR family transcriptional regulator"/>
    <property type="match status" value="1"/>
</dbReference>
<gene>
    <name evidence="6" type="ORF">HNR67_003272</name>
</gene>
<dbReference type="InterPro" id="IPR009057">
    <property type="entry name" value="Homeodomain-like_sf"/>
</dbReference>
<comment type="caution">
    <text evidence="6">The sequence shown here is derived from an EMBL/GenBank/DDBJ whole genome shotgun (WGS) entry which is preliminary data.</text>
</comment>
<feature type="domain" description="HTH tetR-type" evidence="5">
    <location>
        <begin position="15"/>
        <end position="75"/>
    </location>
</feature>
<evidence type="ECO:0000256" key="3">
    <source>
        <dbReference type="ARBA" id="ARBA00023163"/>
    </source>
</evidence>
<dbReference type="SUPFAM" id="SSF48498">
    <property type="entry name" value="Tetracyclin repressor-like, C-terminal domain"/>
    <property type="match status" value="1"/>
</dbReference>
<keyword evidence="3" id="KW-0804">Transcription</keyword>
<dbReference type="Pfam" id="PF00440">
    <property type="entry name" value="TetR_N"/>
    <property type="match status" value="1"/>
</dbReference>
<evidence type="ECO:0000259" key="5">
    <source>
        <dbReference type="PROSITE" id="PS50977"/>
    </source>
</evidence>
<dbReference type="EMBL" id="JACHMH010000001">
    <property type="protein sequence ID" value="MBB4677154.1"/>
    <property type="molecule type" value="Genomic_DNA"/>
</dbReference>
<dbReference type="InterPro" id="IPR001647">
    <property type="entry name" value="HTH_TetR"/>
</dbReference>
<keyword evidence="1" id="KW-0805">Transcription regulation</keyword>
<dbReference type="GO" id="GO:0003700">
    <property type="term" value="F:DNA-binding transcription factor activity"/>
    <property type="evidence" value="ECO:0007669"/>
    <property type="project" value="TreeGrafter"/>
</dbReference>
<dbReference type="GO" id="GO:0000976">
    <property type="term" value="F:transcription cis-regulatory region binding"/>
    <property type="evidence" value="ECO:0007669"/>
    <property type="project" value="TreeGrafter"/>
</dbReference>
<dbReference type="SUPFAM" id="SSF46689">
    <property type="entry name" value="Homeodomain-like"/>
    <property type="match status" value="1"/>
</dbReference>
<dbReference type="PRINTS" id="PR00455">
    <property type="entry name" value="HTHTETR"/>
</dbReference>
<dbReference type="InterPro" id="IPR050109">
    <property type="entry name" value="HTH-type_TetR-like_transc_reg"/>
</dbReference>
<evidence type="ECO:0000256" key="4">
    <source>
        <dbReference type="PROSITE-ProRule" id="PRU00335"/>
    </source>
</evidence>
<accession>A0A7W7FVT2</accession>
<keyword evidence="7" id="KW-1185">Reference proteome</keyword>
<protein>
    <submittedName>
        <fullName evidence="6">AcrR family transcriptional regulator</fullName>
    </submittedName>
</protein>
<organism evidence="6 7">
    <name type="scientific">Crossiella cryophila</name>
    <dbReference type="NCBI Taxonomy" id="43355"/>
    <lineage>
        <taxon>Bacteria</taxon>
        <taxon>Bacillati</taxon>
        <taxon>Actinomycetota</taxon>
        <taxon>Actinomycetes</taxon>
        <taxon>Pseudonocardiales</taxon>
        <taxon>Pseudonocardiaceae</taxon>
        <taxon>Crossiella</taxon>
    </lineage>
</organism>
<evidence type="ECO:0000256" key="2">
    <source>
        <dbReference type="ARBA" id="ARBA00023125"/>
    </source>
</evidence>
<dbReference type="Proteomes" id="UP000533598">
    <property type="component" value="Unassembled WGS sequence"/>
</dbReference>
<reference evidence="6 7" key="1">
    <citation type="submission" date="2020-08" db="EMBL/GenBank/DDBJ databases">
        <title>Sequencing the genomes of 1000 actinobacteria strains.</title>
        <authorList>
            <person name="Klenk H.-P."/>
        </authorList>
    </citation>
    <scope>NUCLEOTIDE SEQUENCE [LARGE SCALE GENOMIC DNA]</scope>
    <source>
        <strain evidence="6 7">DSM 44230</strain>
    </source>
</reference>
<evidence type="ECO:0000256" key="1">
    <source>
        <dbReference type="ARBA" id="ARBA00023015"/>
    </source>
</evidence>
<dbReference type="AlphaFoldDB" id="A0A7W7FVT2"/>
<dbReference type="PANTHER" id="PTHR30055:SF160">
    <property type="entry name" value="TRANSCRIPTIONAL REGULATORY PROTEIN (PROBABLY ASNC-FAMILY)-RELATED"/>
    <property type="match status" value="1"/>
</dbReference>
<evidence type="ECO:0000313" key="6">
    <source>
        <dbReference type="EMBL" id="MBB4677154.1"/>
    </source>
</evidence>
<evidence type="ECO:0000313" key="7">
    <source>
        <dbReference type="Proteomes" id="UP000533598"/>
    </source>
</evidence>
<dbReference type="GO" id="GO:0045892">
    <property type="term" value="P:negative regulation of DNA-templated transcription"/>
    <property type="evidence" value="ECO:0007669"/>
    <property type="project" value="UniProtKB-ARBA"/>
</dbReference>
<keyword evidence="2 4" id="KW-0238">DNA-binding</keyword>